<feature type="short sequence motif" description="GXGXXG" evidence="4">
    <location>
        <begin position="29"/>
        <end position="34"/>
    </location>
</feature>
<evidence type="ECO:0000313" key="7">
    <source>
        <dbReference type="EMBL" id="ATF80330.1"/>
    </source>
</evidence>
<dbReference type="InterPro" id="IPR021095">
    <property type="entry name" value="DUF3734"/>
</dbReference>
<dbReference type="InterPro" id="IPR002641">
    <property type="entry name" value="PNPLA_dom"/>
</dbReference>
<gene>
    <name evidence="7" type="ORF">CO711_23550</name>
</gene>
<dbReference type="InterPro" id="IPR050301">
    <property type="entry name" value="NTE"/>
</dbReference>
<evidence type="ECO:0000256" key="1">
    <source>
        <dbReference type="ARBA" id="ARBA00022801"/>
    </source>
</evidence>
<feature type="short sequence motif" description="GXSXG" evidence="4">
    <location>
        <begin position="56"/>
        <end position="60"/>
    </location>
</feature>
<dbReference type="Pfam" id="PF01734">
    <property type="entry name" value="Patatin"/>
    <property type="match status" value="1"/>
</dbReference>
<feature type="short sequence motif" description="DGA/G" evidence="4">
    <location>
        <begin position="227"/>
        <end position="229"/>
    </location>
</feature>
<feature type="domain" description="PNPLA" evidence="6">
    <location>
        <begin position="25"/>
        <end position="240"/>
    </location>
</feature>
<feature type="active site" description="Nucleophile" evidence="4">
    <location>
        <position position="58"/>
    </location>
</feature>
<dbReference type="SUPFAM" id="SSF52151">
    <property type="entry name" value="FabD/lysophospholipase-like"/>
    <property type="match status" value="1"/>
</dbReference>
<name>A0ABM6NZM0_BURCE</name>
<keyword evidence="3 4" id="KW-0443">Lipid metabolism</keyword>
<protein>
    <recommendedName>
        <fullName evidence="6">PNPLA domain-containing protein</fullName>
    </recommendedName>
</protein>
<keyword evidence="2 4" id="KW-0442">Lipid degradation</keyword>
<keyword evidence="8" id="KW-1185">Reference proteome</keyword>
<evidence type="ECO:0000259" key="6">
    <source>
        <dbReference type="PROSITE" id="PS51635"/>
    </source>
</evidence>
<dbReference type="EMBL" id="CP023520">
    <property type="protein sequence ID" value="ATF80330.1"/>
    <property type="molecule type" value="Genomic_DNA"/>
</dbReference>
<dbReference type="Pfam" id="PF12536">
    <property type="entry name" value="DUF3734"/>
    <property type="match status" value="1"/>
</dbReference>
<dbReference type="Gene3D" id="3.40.1090.10">
    <property type="entry name" value="Cytosolic phospholipase A2 catalytic domain"/>
    <property type="match status" value="2"/>
</dbReference>
<keyword evidence="1 4" id="KW-0378">Hydrolase</keyword>
<dbReference type="PANTHER" id="PTHR14226:SF57">
    <property type="entry name" value="BLR7027 PROTEIN"/>
    <property type="match status" value="1"/>
</dbReference>
<evidence type="ECO:0000313" key="8">
    <source>
        <dbReference type="Proteomes" id="UP000218103"/>
    </source>
</evidence>
<evidence type="ECO:0000256" key="2">
    <source>
        <dbReference type="ARBA" id="ARBA00022963"/>
    </source>
</evidence>
<evidence type="ECO:0000256" key="5">
    <source>
        <dbReference type="SAM" id="MobiDB-lite"/>
    </source>
</evidence>
<reference evidence="8" key="1">
    <citation type="submission" date="2017-09" db="EMBL/GenBank/DDBJ databases">
        <title>FDA dAtabase for Regulatory Grade micrObial Sequences (FDA-ARGOS): Supporting development and validation of Infectious Disease Dx tests.</title>
        <authorList>
            <person name="Minogue T."/>
            <person name="Wolcott M."/>
            <person name="Wasieloski L."/>
            <person name="Aguilar W."/>
            <person name="Moore D."/>
            <person name="Tallon L.J."/>
            <person name="Sadzewicz L."/>
            <person name="Ott S."/>
            <person name="Zhao X."/>
            <person name="Nagaraj S."/>
            <person name="Vavikolanu K."/>
            <person name="Aluvathingal J."/>
            <person name="Nadendla S."/>
            <person name="Sichtig H."/>
        </authorList>
    </citation>
    <scope>NUCLEOTIDE SEQUENCE [LARGE SCALE GENOMIC DNA]</scope>
    <source>
        <strain evidence="8">FDAARGOS_388</strain>
    </source>
</reference>
<evidence type="ECO:0000256" key="3">
    <source>
        <dbReference type="ARBA" id="ARBA00023098"/>
    </source>
</evidence>
<dbReference type="PANTHER" id="PTHR14226">
    <property type="entry name" value="NEUROPATHY TARGET ESTERASE/SWISS CHEESE D.MELANOGASTER"/>
    <property type="match status" value="1"/>
</dbReference>
<sequence length="423" mass="47215">MQPSQRNKLKQSHRIELPAYDEIGLVLQGGGALGAYQAGVYEGMAEVGVEPTQIAGVSIGALNTAIIAGNAPADRTEALRGFWNTVSQPTDPLSHVGAYLSAWPGLEDVGRRWSSAWAATRTLIEGQGGFFAPRMHAPFGGFGRKRPDQVSYYDTSALRDTLLRYANFDRINDGNIRVSVGAVNVRTGNLVYFDNSKMRLAPEHFIASGALPPGFPAVEIDGEFYWDGGLVSNTPLTEIIRESQHKDTLVFQLDLWSARGKLPGDFLDVSERTKDIQYSSRTRAITAFMSQNQKHAQMIKALLEHIPEHVRLAHPLLRDAQKTADGSAVNVVHLIYKNKTFEGHYKDYEFSKDTMREHWASGLEDIRRTFGHPEWFEIPSREIGFVTRDVHRYRQDVDEPGWSGKDALPARQHSPEQESSVAR</sequence>
<organism evidence="7 8">
    <name type="scientific">Burkholderia cepacia</name>
    <name type="common">Pseudomonas cepacia</name>
    <dbReference type="NCBI Taxonomy" id="292"/>
    <lineage>
        <taxon>Bacteria</taxon>
        <taxon>Pseudomonadati</taxon>
        <taxon>Pseudomonadota</taxon>
        <taxon>Betaproteobacteria</taxon>
        <taxon>Burkholderiales</taxon>
        <taxon>Burkholderiaceae</taxon>
        <taxon>Burkholderia</taxon>
        <taxon>Burkholderia cepacia complex</taxon>
    </lineage>
</organism>
<accession>A0ABM6NZM0</accession>
<dbReference type="Proteomes" id="UP000218103">
    <property type="component" value="Chromosome 3"/>
</dbReference>
<dbReference type="CDD" id="cd07209">
    <property type="entry name" value="Pat_hypo_Ecoli_Z1214_like"/>
    <property type="match status" value="1"/>
</dbReference>
<dbReference type="PROSITE" id="PS51635">
    <property type="entry name" value="PNPLA"/>
    <property type="match status" value="1"/>
</dbReference>
<dbReference type="RefSeq" id="WP_027792587.1">
    <property type="nucleotide sequence ID" value="NZ_BCNU01000029.1"/>
</dbReference>
<dbReference type="InterPro" id="IPR016035">
    <property type="entry name" value="Acyl_Trfase/lysoPLipase"/>
</dbReference>
<evidence type="ECO:0000256" key="4">
    <source>
        <dbReference type="PROSITE-ProRule" id="PRU01161"/>
    </source>
</evidence>
<proteinExistence type="predicted"/>
<feature type="region of interest" description="Disordered" evidence="5">
    <location>
        <begin position="397"/>
        <end position="423"/>
    </location>
</feature>
<feature type="active site" description="Proton acceptor" evidence="4">
    <location>
        <position position="227"/>
    </location>
</feature>